<keyword evidence="2" id="KW-1185">Reference proteome</keyword>
<dbReference type="EMBL" id="MU274917">
    <property type="protein sequence ID" value="KAI0087540.1"/>
    <property type="molecule type" value="Genomic_DNA"/>
</dbReference>
<evidence type="ECO:0000313" key="1">
    <source>
        <dbReference type="EMBL" id="KAI0087540.1"/>
    </source>
</evidence>
<proteinExistence type="predicted"/>
<gene>
    <name evidence="1" type="ORF">BDY19DRAFT_892973</name>
</gene>
<comment type="caution">
    <text evidence="1">The sequence shown here is derived from an EMBL/GenBank/DDBJ whole genome shotgun (WGS) entry which is preliminary data.</text>
</comment>
<name>A0ACB8TZV1_9APHY</name>
<sequence>MTKALTEIGPEKFRAIVSDNTGNTRLARSRITSRFEWMLNLVDAPHHIQLFMKDIGKLSYFQTTIECVRSTVKFFRKSSYANARLKAKRQEMKIKRGLTSFGNTRFSTVYTSGNSLRSCMPAIKALCNSKVVKLKAFNDNFIDGFASTKFSTQLDELLAILGPAAKATKCLESTHSTVSDVYVFWLAMLATIHDVITDPNIPMPDHVREDIRRITNFRWKQMMEPEREKEKKGQASKEVYLTGFVLDPRKS</sequence>
<reference evidence="1" key="1">
    <citation type="journal article" date="2021" name="Environ. Microbiol.">
        <title>Gene family expansions and transcriptome signatures uncover fungal adaptations to wood decay.</title>
        <authorList>
            <person name="Hage H."/>
            <person name="Miyauchi S."/>
            <person name="Viragh M."/>
            <person name="Drula E."/>
            <person name="Min B."/>
            <person name="Chaduli D."/>
            <person name="Navarro D."/>
            <person name="Favel A."/>
            <person name="Norest M."/>
            <person name="Lesage-Meessen L."/>
            <person name="Balint B."/>
            <person name="Merenyi Z."/>
            <person name="de Eugenio L."/>
            <person name="Morin E."/>
            <person name="Martinez A.T."/>
            <person name="Baldrian P."/>
            <person name="Stursova M."/>
            <person name="Martinez M.J."/>
            <person name="Novotny C."/>
            <person name="Magnuson J.K."/>
            <person name="Spatafora J.W."/>
            <person name="Maurice S."/>
            <person name="Pangilinan J."/>
            <person name="Andreopoulos W."/>
            <person name="LaButti K."/>
            <person name="Hundley H."/>
            <person name="Na H."/>
            <person name="Kuo A."/>
            <person name="Barry K."/>
            <person name="Lipzen A."/>
            <person name="Henrissat B."/>
            <person name="Riley R."/>
            <person name="Ahrendt S."/>
            <person name="Nagy L.G."/>
            <person name="Grigoriev I.V."/>
            <person name="Martin F."/>
            <person name="Rosso M.N."/>
        </authorList>
    </citation>
    <scope>NUCLEOTIDE SEQUENCE</scope>
    <source>
        <strain evidence="1">CBS 384.51</strain>
    </source>
</reference>
<accession>A0ACB8TZV1</accession>
<dbReference type="Proteomes" id="UP001055072">
    <property type="component" value="Unassembled WGS sequence"/>
</dbReference>
<protein>
    <submittedName>
        <fullName evidence="1">Ribonuclease H-like domain-containing protein</fullName>
    </submittedName>
</protein>
<organism evidence="1 2">
    <name type="scientific">Irpex rosettiformis</name>
    <dbReference type="NCBI Taxonomy" id="378272"/>
    <lineage>
        <taxon>Eukaryota</taxon>
        <taxon>Fungi</taxon>
        <taxon>Dikarya</taxon>
        <taxon>Basidiomycota</taxon>
        <taxon>Agaricomycotina</taxon>
        <taxon>Agaricomycetes</taxon>
        <taxon>Polyporales</taxon>
        <taxon>Irpicaceae</taxon>
        <taxon>Irpex</taxon>
    </lineage>
</organism>
<evidence type="ECO:0000313" key="2">
    <source>
        <dbReference type="Proteomes" id="UP001055072"/>
    </source>
</evidence>